<feature type="transmembrane region" description="Helical" evidence="1">
    <location>
        <begin position="335"/>
        <end position="354"/>
    </location>
</feature>
<feature type="transmembrane region" description="Helical" evidence="1">
    <location>
        <begin position="171"/>
        <end position="190"/>
    </location>
</feature>
<feature type="transmembrane region" description="Helical" evidence="1">
    <location>
        <begin position="422"/>
        <end position="441"/>
    </location>
</feature>
<name>A0A9W6X121_9STRA</name>
<feature type="transmembrane region" description="Helical" evidence="1">
    <location>
        <begin position="214"/>
        <end position="231"/>
    </location>
</feature>
<organism evidence="2 3">
    <name type="scientific">Phytophthora fragariaefolia</name>
    <dbReference type="NCBI Taxonomy" id="1490495"/>
    <lineage>
        <taxon>Eukaryota</taxon>
        <taxon>Sar</taxon>
        <taxon>Stramenopiles</taxon>
        <taxon>Oomycota</taxon>
        <taxon>Peronosporomycetes</taxon>
        <taxon>Peronosporales</taxon>
        <taxon>Peronosporaceae</taxon>
        <taxon>Phytophthora</taxon>
    </lineage>
</organism>
<feature type="transmembrane region" description="Helical" evidence="1">
    <location>
        <begin position="497"/>
        <end position="517"/>
    </location>
</feature>
<dbReference type="EMBL" id="BSXT01000391">
    <property type="protein sequence ID" value="GMF26246.1"/>
    <property type="molecule type" value="Genomic_DNA"/>
</dbReference>
<keyword evidence="1" id="KW-0812">Transmembrane</keyword>
<feature type="transmembrane region" description="Helical" evidence="1">
    <location>
        <begin position="360"/>
        <end position="383"/>
    </location>
</feature>
<evidence type="ECO:0000313" key="3">
    <source>
        <dbReference type="Proteomes" id="UP001165121"/>
    </source>
</evidence>
<gene>
    <name evidence="2" type="ORF">Pfra01_000489300</name>
</gene>
<dbReference type="AlphaFoldDB" id="A0A9W6X121"/>
<proteinExistence type="predicted"/>
<comment type="caution">
    <text evidence="2">The sequence shown here is derived from an EMBL/GenBank/DDBJ whole genome shotgun (WGS) entry which is preliminary data.</text>
</comment>
<protein>
    <submittedName>
        <fullName evidence="2">Unnamed protein product</fullName>
    </submittedName>
</protein>
<sequence length="558" mass="63584">MVEPFDSVDTNNRTKHHDLWFKIVAWDDNLPAFNPLLMVKTVMLSSRSVRTFNRVAMKFARLTEQCVICGIILRFATFALPVQTGCMIAPIAAILHVPGMIVFTAGFRTEYIKIIFHTFDFWFLYTTSTVWAIVFCVTLGDIRALLVVVCWGNFTNALLQETYLRNTNFIISIVALESVYYTLLLTWLSLEFVDGIHHYSVTSARGQTLSTKDILVNLVGTLTMLLVRNLYRRFSHARRHYNDPEIPMQALGYRCKIALAAAEPSTSSVSPHRQRLHSRSGSHVDTATLAVALNERPKLSPLQMRLITESTRFDPRKTIWPRIGTLRPFAKWKLATIYLFGTAGALFAVLSLFLDRNDRISGVFAVAGLLMTLIFSGIFACCYQRQLLRRIALSFHFVFLASQTLASGVCVIDILSWKWIPICGVTSLLLLLFTILTVDALTPVMKCRLHFRYWMPVTGITLFVLVQVVLLIDLLVMGNWNLQDRVFLELNIVGRQAKFRVAPFFLSRIVTIFVWSARYINIILTRQSDNVLILLRGEVEFDYEGWKRQSRLGSGVKS</sequence>
<reference evidence="2" key="1">
    <citation type="submission" date="2023-04" db="EMBL/GenBank/DDBJ databases">
        <title>Phytophthora fragariaefolia NBRC 109709.</title>
        <authorList>
            <person name="Ichikawa N."/>
            <person name="Sato H."/>
            <person name="Tonouchi N."/>
        </authorList>
    </citation>
    <scope>NUCLEOTIDE SEQUENCE</scope>
    <source>
        <strain evidence="2">NBRC 109709</strain>
    </source>
</reference>
<dbReference type="Proteomes" id="UP001165121">
    <property type="component" value="Unassembled WGS sequence"/>
</dbReference>
<evidence type="ECO:0000313" key="2">
    <source>
        <dbReference type="EMBL" id="GMF26246.1"/>
    </source>
</evidence>
<keyword evidence="3" id="KW-1185">Reference proteome</keyword>
<feature type="transmembrane region" description="Helical" evidence="1">
    <location>
        <begin position="87"/>
        <end position="107"/>
    </location>
</feature>
<feature type="transmembrane region" description="Helical" evidence="1">
    <location>
        <begin position="453"/>
        <end position="477"/>
    </location>
</feature>
<feature type="transmembrane region" description="Helical" evidence="1">
    <location>
        <begin position="395"/>
        <end position="416"/>
    </location>
</feature>
<accession>A0A9W6X121</accession>
<keyword evidence="1" id="KW-0472">Membrane</keyword>
<evidence type="ECO:0000256" key="1">
    <source>
        <dbReference type="SAM" id="Phobius"/>
    </source>
</evidence>
<keyword evidence="1" id="KW-1133">Transmembrane helix</keyword>
<dbReference type="OrthoDB" id="99715at2759"/>